<organism evidence="2 3">
    <name type="scientific">Kiloniella spongiae</name>
    <dbReference type="NCBI Taxonomy" id="1489064"/>
    <lineage>
        <taxon>Bacteria</taxon>
        <taxon>Pseudomonadati</taxon>
        <taxon>Pseudomonadota</taxon>
        <taxon>Alphaproteobacteria</taxon>
        <taxon>Rhodospirillales</taxon>
        <taxon>Kiloniellaceae</taxon>
        <taxon>Kiloniella</taxon>
    </lineage>
</organism>
<accession>A0A0H2MX60</accession>
<feature type="transmembrane region" description="Helical" evidence="1">
    <location>
        <begin position="52"/>
        <end position="70"/>
    </location>
</feature>
<evidence type="ECO:0000256" key="1">
    <source>
        <dbReference type="SAM" id="Phobius"/>
    </source>
</evidence>
<dbReference type="AlphaFoldDB" id="A0A0H2MX60"/>
<keyword evidence="1" id="KW-0812">Transmembrane</keyword>
<dbReference type="STRING" id="1489064.WH96_06570"/>
<reference evidence="2 3" key="1">
    <citation type="submission" date="2015-03" db="EMBL/GenBank/DDBJ databases">
        <title>Genome Sequence of Kiloniella spongiae MEBiC09566, isolated from a marine sponge.</title>
        <authorList>
            <person name="Shao Z."/>
            <person name="Wang L."/>
            <person name="Li X."/>
        </authorList>
    </citation>
    <scope>NUCLEOTIDE SEQUENCE [LARGE SCALE GENOMIC DNA]</scope>
    <source>
        <strain evidence="2 3">MEBiC09566</strain>
    </source>
</reference>
<keyword evidence="1" id="KW-1133">Transmembrane helix</keyword>
<proteinExistence type="predicted"/>
<name>A0A0H2MX60_9PROT</name>
<dbReference type="Proteomes" id="UP000035444">
    <property type="component" value="Unassembled WGS sequence"/>
</dbReference>
<gene>
    <name evidence="2" type="ORF">WH96_06570</name>
</gene>
<sequence>MSAAPVGGLFSTLFGGSLTGSAPAVSSAASDGYSAISAPFIVGGQDKGIAGTIEKALPLVIVGGLALMLVRKA</sequence>
<evidence type="ECO:0000313" key="2">
    <source>
        <dbReference type="EMBL" id="KLN61310.1"/>
    </source>
</evidence>
<comment type="caution">
    <text evidence="2">The sequence shown here is derived from an EMBL/GenBank/DDBJ whole genome shotgun (WGS) entry which is preliminary data.</text>
</comment>
<keyword evidence="3" id="KW-1185">Reference proteome</keyword>
<dbReference type="RefSeq" id="WP_047763391.1">
    <property type="nucleotide sequence ID" value="NZ_LAQL01000004.1"/>
</dbReference>
<keyword evidence="1" id="KW-0472">Membrane</keyword>
<dbReference type="EMBL" id="LAQL01000004">
    <property type="protein sequence ID" value="KLN61310.1"/>
    <property type="molecule type" value="Genomic_DNA"/>
</dbReference>
<evidence type="ECO:0000313" key="3">
    <source>
        <dbReference type="Proteomes" id="UP000035444"/>
    </source>
</evidence>
<protein>
    <submittedName>
        <fullName evidence="2">Uncharacterized protein</fullName>
    </submittedName>
</protein>